<dbReference type="Proteomes" id="UP001472677">
    <property type="component" value="Unassembled WGS sequence"/>
</dbReference>
<feature type="compositionally biased region" description="Basic and acidic residues" evidence="10">
    <location>
        <begin position="8"/>
        <end position="31"/>
    </location>
</feature>
<evidence type="ECO:0000256" key="5">
    <source>
        <dbReference type="ARBA" id="ARBA00022824"/>
    </source>
</evidence>
<evidence type="ECO:0000256" key="8">
    <source>
        <dbReference type="ARBA" id="ARBA00023136"/>
    </source>
</evidence>
<keyword evidence="3" id="KW-1003">Cell membrane</keyword>
<keyword evidence="8" id="KW-0472">Membrane</keyword>
<comment type="similarity">
    <text evidence="9">Belongs to the plant Proton pump-interactor protein family.</text>
</comment>
<comment type="subcellular location">
    <subcellularLocation>
        <location evidence="1">Cell membrane</location>
        <topology evidence="1">Single-pass membrane protein</topology>
    </subcellularLocation>
    <subcellularLocation>
        <location evidence="2">Endoplasmic reticulum membrane</location>
        <topology evidence="2">Single-pass membrane protein</topology>
    </subcellularLocation>
</comment>
<evidence type="ECO:0000313" key="11">
    <source>
        <dbReference type="EMBL" id="KAK8534625.1"/>
    </source>
</evidence>
<feature type="region of interest" description="Disordered" evidence="10">
    <location>
        <begin position="1"/>
        <end position="31"/>
    </location>
</feature>
<organism evidence="11 12">
    <name type="scientific">Hibiscus sabdariffa</name>
    <name type="common">roselle</name>
    <dbReference type="NCBI Taxonomy" id="183260"/>
    <lineage>
        <taxon>Eukaryota</taxon>
        <taxon>Viridiplantae</taxon>
        <taxon>Streptophyta</taxon>
        <taxon>Embryophyta</taxon>
        <taxon>Tracheophyta</taxon>
        <taxon>Spermatophyta</taxon>
        <taxon>Magnoliopsida</taxon>
        <taxon>eudicotyledons</taxon>
        <taxon>Gunneridae</taxon>
        <taxon>Pentapetalae</taxon>
        <taxon>rosids</taxon>
        <taxon>malvids</taxon>
        <taxon>Malvales</taxon>
        <taxon>Malvaceae</taxon>
        <taxon>Malvoideae</taxon>
        <taxon>Hibiscus</taxon>
    </lineage>
</organism>
<accession>A0ABR2DBE9</accession>
<keyword evidence="6" id="KW-1133">Transmembrane helix</keyword>
<comment type="caution">
    <text evidence="11">The sequence shown here is derived from an EMBL/GenBank/DDBJ whole genome shotgun (WGS) entry which is preliminary data.</text>
</comment>
<dbReference type="PANTHER" id="PTHR32219">
    <property type="entry name" value="RNA-BINDING PROTEIN YLMH-RELATED"/>
    <property type="match status" value="1"/>
</dbReference>
<evidence type="ECO:0000256" key="6">
    <source>
        <dbReference type="ARBA" id="ARBA00022989"/>
    </source>
</evidence>
<dbReference type="PANTHER" id="PTHR32219:SF2">
    <property type="entry name" value="PROTON PUMP-INTERACTOR 1"/>
    <property type="match status" value="1"/>
</dbReference>
<sequence length="99" mass="11213">MANVSVDKATEVDKSLLHDKENGKPDNDTVHIEPIQVGSGVEELSDAVADWPAPKQIHSFYFVRYRPFDDLKLKAKINQVDKEMQKLNKVRSGFSSQKN</sequence>
<evidence type="ECO:0000256" key="9">
    <source>
        <dbReference type="ARBA" id="ARBA00038080"/>
    </source>
</evidence>
<dbReference type="InterPro" id="IPR055282">
    <property type="entry name" value="PPI1-4"/>
</dbReference>
<evidence type="ECO:0000256" key="1">
    <source>
        <dbReference type="ARBA" id="ARBA00004162"/>
    </source>
</evidence>
<evidence type="ECO:0000256" key="2">
    <source>
        <dbReference type="ARBA" id="ARBA00004389"/>
    </source>
</evidence>
<evidence type="ECO:0000256" key="3">
    <source>
        <dbReference type="ARBA" id="ARBA00022475"/>
    </source>
</evidence>
<evidence type="ECO:0000256" key="7">
    <source>
        <dbReference type="ARBA" id="ARBA00023054"/>
    </source>
</evidence>
<protein>
    <submittedName>
        <fullName evidence="11">Uncharacterized protein</fullName>
    </submittedName>
</protein>
<evidence type="ECO:0000256" key="10">
    <source>
        <dbReference type="SAM" id="MobiDB-lite"/>
    </source>
</evidence>
<keyword evidence="5" id="KW-0256">Endoplasmic reticulum</keyword>
<evidence type="ECO:0000256" key="4">
    <source>
        <dbReference type="ARBA" id="ARBA00022692"/>
    </source>
</evidence>
<proteinExistence type="inferred from homology"/>
<dbReference type="EMBL" id="JBBPBM010000031">
    <property type="protein sequence ID" value="KAK8534625.1"/>
    <property type="molecule type" value="Genomic_DNA"/>
</dbReference>
<gene>
    <name evidence="11" type="ORF">V6N12_057269</name>
</gene>
<keyword evidence="12" id="KW-1185">Reference proteome</keyword>
<name>A0ABR2DBE9_9ROSI</name>
<keyword evidence="4" id="KW-0812">Transmembrane</keyword>
<reference evidence="11 12" key="1">
    <citation type="journal article" date="2024" name="G3 (Bethesda)">
        <title>Genome assembly of Hibiscus sabdariffa L. provides insights into metabolisms of medicinal natural products.</title>
        <authorList>
            <person name="Kim T."/>
        </authorList>
    </citation>
    <scope>NUCLEOTIDE SEQUENCE [LARGE SCALE GENOMIC DNA]</scope>
    <source>
        <strain evidence="11">TK-2024</strain>
        <tissue evidence="11">Old leaves</tissue>
    </source>
</reference>
<keyword evidence="7" id="KW-0175">Coiled coil</keyword>
<evidence type="ECO:0000313" key="12">
    <source>
        <dbReference type="Proteomes" id="UP001472677"/>
    </source>
</evidence>